<dbReference type="AlphaFoldDB" id="A0A521G3A2"/>
<keyword evidence="6" id="KW-1185">Reference proteome</keyword>
<dbReference type="InterPro" id="IPR002586">
    <property type="entry name" value="CobQ/CobB/MinD/ParA_Nub-bd_dom"/>
</dbReference>
<evidence type="ECO:0000256" key="1">
    <source>
        <dbReference type="ARBA" id="ARBA00022723"/>
    </source>
</evidence>
<feature type="domain" description="4Fe-4S ferredoxin-type" evidence="4">
    <location>
        <begin position="63"/>
        <end position="87"/>
    </location>
</feature>
<comment type="caution">
    <text evidence="5">The sequence shown here is derived from an EMBL/GenBank/DDBJ whole genome shotgun (WGS) entry which is preliminary data.</text>
</comment>
<dbReference type="SUPFAM" id="SSF52540">
    <property type="entry name" value="P-loop containing nucleoside triphosphate hydrolases"/>
    <property type="match status" value="1"/>
</dbReference>
<evidence type="ECO:0000313" key="6">
    <source>
        <dbReference type="Proteomes" id="UP000316238"/>
    </source>
</evidence>
<dbReference type="Gene3D" id="3.30.70.20">
    <property type="match status" value="1"/>
</dbReference>
<protein>
    <submittedName>
        <fullName evidence="5">MinD superfamily P-loop ATPase, contains an inserted ferredoxin domain</fullName>
    </submittedName>
</protein>
<name>A0A521G3A2_9BACT</name>
<dbReference type="Pfam" id="PF01656">
    <property type="entry name" value="CbiA"/>
    <property type="match status" value="1"/>
</dbReference>
<dbReference type="GO" id="GO:0046872">
    <property type="term" value="F:metal ion binding"/>
    <property type="evidence" value="ECO:0007669"/>
    <property type="project" value="UniProtKB-KW"/>
</dbReference>
<dbReference type="PROSITE" id="PS51379">
    <property type="entry name" value="4FE4S_FER_2"/>
    <property type="match status" value="2"/>
</dbReference>
<evidence type="ECO:0000256" key="3">
    <source>
        <dbReference type="ARBA" id="ARBA00023014"/>
    </source>
</evidence>
<evidence type="ECO:0000313" key="5">
    <source>
        <dbReference type="EMBL" id="TAA75487.1"/>
    </source>
</evidence>
<dbReference type="EMBL" id="NQJD01000006">
    <property type="protein sequence ID" value="TAA75487.1"/>
    <property type="molecule type" value="Genomic_DNA"/>
</dbReference>
<keyword evidence="3" id="KW-0411">Iron-sulfur</keyword>
<dbReference type="InterPro" id="IPR027417">
    <property type="entry name" value="P-loop_NTPase"/>
</dbReference>
<keyword evidence="2" id="KW-0408">Iron</keyword>
<dbReference type="Gene3D" id="3.40.50.300">
    <property type="entry name" value="P-loop containing nucleotide triphosphate hydrolases"/>
    <property type="match status" value="1"/>
</dbReference>
<dbReference type="Pfam" id="PF00037">
    <property type="entry name" value="Fer4"/>
    <property type="match status" value="2"/>
</dbReference>
<evidence type="ECO:0000256" key="2">
    <source>
        <dbReference type="ARBA" id="ARBA00023004"/>
    </source>
</evidence>
<evidence type="ECO:0000259" key="4">
    <source>
        <dbReference type="PROSITE" id="PS51379"/>
    </source>
</evidence>
<reference evidence="5" key="1">
    <citation type="submission" date="2017-07" db="EMBL/GenBank/DDBJ databases">
        <title>The cable genome - Insights into the physiology and evolution of filamentous bacteria capable of sulfide oxidation via long distance electron transfer.</title>
        <authorList>
            <person name="Thorup C."/>
            <person name="Bjerg J.T."/>
            <person name="Schreiber L."/>
            <person name="Nielsen L.P."/>
            <person name="Kjeldsen K.U."/>
            <person name="Boesen T."/>
            <person name="Boggild A."/>
            <person name="Meysman F."/>
            <person name="Geelhoed J."/>
            <person name="Schramm A."/>
        </authorList>
    </citation>
    <scope>NUCLEOTIDE SEQUENCE [LARGE SCALE GENOMIC DNA]</scope>
    <source>
        <strain evidence="5">GS</strain>
    </source>
</reference>
<dbReference type="PANTHER" id="PTHR43534:SF1">
    <property type="entry name" value="4FE-4S CLUSTER CONTAINING PARA FAMILY ATPASE PROTEIN"/>
    <property type="match status" value="1"/>
</dbReference>
<dbReference type="GO" id="GO:0051536">
    <property type="term" value="F:iron-sulfur cluster binding"/>
    <property type="evidence" value="ECO:0007669"/>
    <property type="project" value="UniProtKB-KW"/>
</dbReference>
<gene>
    <name evidence="5" type="ORF">CDV28_10642</name>
</gene>
<dbReference type="CDD" id="cd03110">
    <property type="entry name" value="SIMIBI_bact_arch"/>
    <property type="match status" value="1"/>
</dbReference>
<proteinExistence type="predicted"/>
<dbReference type="InterPro" id="IPR017896">
    <property type="entry name" value="4Fe4S_Fe-S-bd"/>
</dbReference>
<dbReference type="PANTHER" id="PTHR43534">
    <property type="entry name" value="MIND SUPERFAMILY P-LOOP ATPASE CONTAINING AN INSERTED FERREDOXIN DOMAIN"/>
    <property type="match status" value="1"/>
</dbReference>
<sequence length="296" mass="30691">MKEIVVLSGKGGVGKSSLTAALGHLLAEGGRRITLADTDVDAPNLHIVLGAEFDSSSGVTASNKAVIDYDRCSRCLKCAEVCKFASIIGGEEPVVISYSCEGCGACAIVCPTGAITVQPVENGRINLVRHGSIRVVAGELGIGESSSGRLVDFVKKRARQEAALSGCSLLLTDGPPGIGCPVIASLKGSDYAVLVTEPTPSAFSDLQRAAEVLRGFKVPAGVVINRADMHQKSKETLLAWMAEAGLPLLAEIPYDPQLPQALAQGCLGVVIYPDAPSSLAIRQLSETVAAMLDDGH</sequence>
<keyword evidence="1" id="KW-0479">Metal-binding</keyword>
<accession>A0A521G3A2</accession>
<dbReference type="PROSITE" id="PS00198">
    <property type="entry name" value="4FE4S_FER_1"/>
    <property type="match status" value="1"/>
</dbReference>
<dbReference type="Proteomes" id="UP000316238">
    <property type="component" value="Unassembled WGS sequence"/>
</dbReference>
<feature type="domain" description="4Fe-4S ferredoxin-type" evidence="4">
    <location>
        <begin position="91"/>
        <end position="120"/>
    </location>
</feature>
<organism evidence="5 6">
    <name type="scientific">Candidatus Electronema aureum</name>
    <dbReference type="NCBI Taxonomy" id="2005002"/>
    <lineage>
        <taxon>Bacteria</taxon>
        <taxon>Pseudomonadati</taxon>
        <taxon>Thermodesulfobacteriota</taxon>
        <taxon>Desulfobulbia</taxon>
        <taxon>Desulfobulbales</taxon>
        <taxon>Desulfobulbaceae</taxon>
        <taxon>Candidatus Electronema</taxon>
    </lineage>
</organism>
<dbReference type="InterPro" id="IPR017900">
    <property type="entry name" value="4Fe4S_Fe_S_CS"/>
</dbReference>